<gene>
    <name evidence="1" type="ORF">AAEO60_00080</name>
</gene>
<dbReference type="RefSeq" id="WP_341671601.1">
    <property type="nucleotide sequence ID" value="NZ_JBBYHV010000001.1"/>
</dbReference>
<reference evidence="1 2" key="1">
    <citation type="submission" date="2024-04" db="EMBL/GenBank/DDBJ databases">
        <title>Aurantiacibacter sp. DGU6 16S ribosomal RNA gene Genome sequencing and assembly.</title>
        <authorList>
            <person name="Park S."/>
        </authorList>
    </citation>
    <scope>NUCLEOTIDE SEQUENCE [LARGE SCALE GENOMIC DNA]</scope>
    <source>
        <strain evidence="1 2">DGU6</strain>
    </source>
</reference>
<dbReference type="EMBL" id="JBBYHV010000001">
    <property type="protein sequence ID" value="MEL1249059.1"/>
    <property type="molecule type" value="Genomic_DNA"/>
</dbReference>
<keyword evidence="2" id="KW-1185">Reference proteome</keyword>
<comment type="caution">
    <text evidence="1">The sequence shown here is derived from an EMBL/GenBank/DDBJ whole genome shotgun (WGS) entry which is preliminary data.</text>
</comment>
<evidence type="ECO:0000313" key="2">
    <source>
        <dbReference type="Proteomes" id="UP001497045"/>
    </source>
</evidence>
<evidence type="ECO:0000313" key="1">
    <source>
        <dbReference type="EMBL" id="MEL1249059.1"/>
    </source>
</evidence>
<name>A0ABU9I9H5_9SPHN</name>
<sequence>MNLQERLDRLERFGEEIQREAAERTSGSTNRILALREDFNEECIATARAICLDPHIRINHEVFAAMQGALETLRSRMVSHQMRWNADRIEQNPGAYFAASQSVQDLLRDFVTNSRVFLRD</sequence>
<protein>
    <submittedName>
        <fullName evidence="1">Uncharacterized protein</fullName>
    </submittedName>
</protein>
<accession>A0ABU9I9H5</accession>
<proteinExistence type="predicted"/>
<dbReference type="Proteomes" id="UP001497045">
    <property type="component" value="Unassembled WGS sequence"/>
</dbReference>
<organism evidence="1 2">
    <name type="scientific">Aurantiacibacter gilvus</name>
    <dbReference type="NCBI Taxonomy" id="3139141"/>
    <lineage>
        <taxon>Bacteria</taxon>
        <taxon>Pseudomonadati</taxon>
        <taxon>Pseudomonadota</taxon>
        <taxon>Alphaproteobacteria</taxon>
        <taxon>Sphingomonadales</taxon>
        <taxon>Erythrobacteraceae</taxon>
        <taxon>Aurantiacibacter</taxon>
    </lineage>
</organism>